<dbReference type="Gene3D" id="3.40.50.1820">
    <property type="entry name" value="alpha/beta hydrolase"/>
    <property type="match status" value="1"/>
</dbReference>
<dbReference type="EMBL" id="JEWH01000016">
    <property type="protein sequence ID" value="EXB06075.1"/>
    <property type="molecule type" value="Genomic_DNA"/>
</dbReference>
<dbReference type="InterPro" id="IPR002168">
    <property type="entry name" value="Lipase_GDXG_HIS_AS"/>
</dbReference>
<dbReference type="Pfam" id="PF07859">
    <property type="entry name" value="Abhydrolase_3"/>
    <property type="match status" value="1"/>
</dbReference>
<dbReference type="SUPFAM" id="SSF53474">
    <property type="entry name" value="alpha/beta-Hydrolases"/>
    <property type="match status" value="1"/>
</dbReference>
<protein>
    <submittedName>
        <fullName evidence="4">Esterase/lipase</fullName>
    </submittedName>
</protein>
<name>A0A009HSX0_ACIB9</name>
<dbReference type="AlphaFoldDB" id="A0A009HSX0"/>
<reference evidence="4 5" key="1">
    <citation type="submission" date="2014-02" db="EMBL/GenBank/DDBJ databases">
        <title>Comparative genomics and transcriptomics to identify genetic mechanisms underlying the emergence of carbapenem resistant Acinetobacter baumannii (CRAb).</title>
        <authorList>
            <person name="Harris A.D."/>
            <person name="Johnson K.J."/>
            <person name="George J."/>
            <person name="Shefchek K."/>
            <person name="Daugherty S.C."/>
            <person name="Parankush S."/>
            <person name="Sadzewicz L."/>
            <person name="Tallon L."/>
            <person name="Sengamalay N."/>
            <person name="Hazen T.H."/>
            <person name="Rasko D.A."/>
        </authorList>
    </citation>
    <scope>NUCLEOTIDE SEQUENCE [LARGE SCALE GENOMIC DNA]</scope>
    <source>
        <strain evidence="4 5">1295743</strain>
    </source>
</reference>
<accession>A0A009HSX0</accession>
<organism evidence="4 5">
    <name type="scientific">Acinetobacter baumannii (strain 1295743)</name>
    <dbReference type="NCBI Taxonomy" id="1310613"/>
    <lineage>
        <taxon>Bacteria</taxon>
        <taxon>Pseudomonadati</taxon>
        <taxon>Pseudomonadota</taxon>
        <taxon>Gammaproteobacteria</taxon>
        <taxon>Moraxellales</taxon>
        <taxon>Moraxellaceae</taxon>
        <taxon>Acinetobacter</taxon>
        <taxon>Acinetobacter calcoaceticus/baumannii complex</taxon>
    </lineage>
</organism>
<proteinExistence type="inferred from homology"/>
<dbReference type="PATRIC" id="fig|1310613.3.peg.1565"/>
<gene>
    <name evidence="4" type="primary">estE5</name>
    <name evidence="4" type="ORF">J512_1627</name>
</gene>
<dbReference type="InterPro" id="IPR050300">
    <property type="entry name" value="GDXG_lipolytic_enzyme"/>
</dbReference>
<evidence type="ECO:0000313" key="5">
    <source>
        <dbReference type="Proteomes" id="UP000020595"/>
    </source>
</evidence>
<evidence type="ECO:0000259" key="3">
    <source>
        <dbReference type="Pfam" id="PF07859"/>
    </source>
</evidence>
<dbReference type="GO" id="GO:0004806">
    <property type="term" value="F:triacylglycerol lipase activity"/>
    <property type="evidence" value="ECO:0007669"/>
    <property type="project" value="TreeGrafter"/>
</dbReference>
<feature type="domain" description="Alpha/beta hydrolase fold-3" evidence="3">
    <location>
        <begin position="69"/>
        <end position="270"/>
    </location>
</feature>
<comment type="caution">
    <text evidence="4">The sequence shown here is derived from an EMBL/GenBank/DDBJ whole genome shotgun (WGS) entry which is preliminary data.</text>
</comment>
<evidence type="ECO:0000256" key="2">
    <source>
        <dbReference type="ARBA" id="ARBA00022801"/>
    </source>
</evidence>
<dbReference type="InterPro" id="IPR029058">
    <property type="entry name" value="AB_hydrolase_fold"/>
</dbReference>
<evidence type="ECO:0000313" key="4">
    <source>
        <dbReference type="EMBL" id="EXB06075.1"/>
    </source>
</evidence>
<comment type="similarity">
    <text evidence="1">Belongs to the 'GDXG' lipolytic enzyme family.</text>
</comment>
<sequence length="297" mass="32067">MKQLLAWTIRTTLRPALSPKTPLKLQRFCSDAASAIVLGPRGYQTKKQIIAQVPTLHIRPKTIKSGLGILYLHGGGYVVGSSKSHAKLAAQIGHVAQAQVWLPEYRLAPEHPSPAAIEDSIAVYKTLLAYGQDPKKLVIAGDSAGGGLSLSTVIALRDAGLPLPAALVLLSPWVDLSLSGNTIKTHAAQDAMLSEDWLAWCAKNYCGQKSATDPTCSPLYADLTGLPPILIHVGTEEVLLDDAKRLAEQTDKYGIPTNLRVYDQVGHVFQFHAGILKESNDSIERIGQFIDKHTESI</sequence>
<dbReference type="PROSITE" id="PS01173">
    <property type="entry name" value="LIPASE_GDXG_HIS"/>
    <property type="match status" value="1"/>
</dbReference>
<dbReference type="PANTHER" id="PTHR48081">
    <property type="entry name" value="AB HYDROLASE SUPERFAMILY PROTEIN C4A8.06C"/>
    <property type="match status" value="1"/>
</dbReference>
<evidence type="ECO:0000256" key="1">
    <source>
        <dbReference type="ARBA" id="ARBA00010515"/>
    </source>
</evidence>
<dbReference type="RefSeq" id="WP_032051038.1">
    <property type="nucleotide sequence ID" value="NZ_JEWH01000016.1"/>
</dbReference>
<dbReference type="PANTHER" id="PTHR48081:SF30">
    <property type="entry name" value="ACETYL-HYDROLASE LIPR-RELATED"/>
    <property type="match status" value="1"/>
</dbReference>
<dbReference type="InterPro" id="IPR013094">
    <property type="entry name" value="AB_hydrolase_3"/>
</dbReference>
<keyword evidence="2" id="KW-0378">Hydrolase</keyword>
<dbReference type="Proteomes" id="UP000020595">
    <property type="component" value="Unassembled WGS sequence"/>
</dbReference>